<feature type="compositionally biased region" description="Polar residues" evidence="5">
    <location>
        <begin position="75"/>
        <end position="90"/>
    </location>
</feature>
<dbReference type="Gene3D" id="2.60.40.1220">
    <property type="match status" value="1"/>
</dbReference>
<proteinExistence type="predicted"/>
<dbReference type="InterPro" id="IPR014755">
    <property type="entry name" value="Cu-Rt/internalin_Ig-like"/>
</dbReference>
<dbReference type="EMBL" id="CP073720">
    <property type="protein sequence ID" value="UWP81712.1"/>
    <property type="molecule type" value="Genomic_DNA"/>
</dbReference>
<evidence type="ECO:0000256" key="6">
    <source>
        <dbReference type="SAM" id="Phobius"/>
    </source>
</evidence>
<dbReference type="PANTHER" id="PTHR34820:SF4">
    <property type="entry name" value="INNER MEMBRANE PROTEIN YEBZ"/>
    <property type="match status" value="1"/>
</dbReference>
<dbReference type="InterPro" id="IPR032694">
    <property type="entry name" value="CopC/D"/>
</dbReference>
<evidence type="ECO:0000256" key="7">
    <source>
        <dbReference type="SAM" id="SignalP"/>
    </source>
</evidence>
<reference evidence="9" key="2">
    <citation type="submission" date="2022-09" db="EMBL/GenBank/DDBJ databases">
        <title>Biosynthetic gene clusters of Dactylosporangioum fulvum.</title>
        <authorList>
            <person name="Caradec T."/>
        </authorList>
    </citation>
    <scope>NUCLEOTIDE SEQUENCE</scope>
    <source>
        <strain evidence="9">NRRL B-16292</strain>
    </source>
</reference>
<dbReference type="InterPro" id="IPR014756">
    <property type="entry name" value="Ig_E-set"/>
</dbReference>
<feature type="signal peptide" evidence="7">
    <location>
        <begin position="1"/>
        <end position="30"/>
    </location>
</feature>
<keyword evidence="10" id="KW-1185">Reference proteome</keyword>
<dbReference type="SUPFAM" id="SSF81296">
    <property type="entry name" value="E set domains"/>
    <property type="match status" value="1"/>
</dbReference>
<evidence type="ECO:0000313" key="10">
    <source>
        <dbReference type="Proteomes" id="UP001059617"/>
    </source>
</evidence>
<organism evidence="9 10">
    <name type="scientific">Dactylosporangium fulvum</name>
    <dbReference type="NCBI Taxonomy" id="53359"/>
    <lineage>
        <taxon>Bacteria</taxon>
        <taxon>Bacillati</taxon>
        <taxon>Actinomycetota</taxon>
        <taxon>Actinomycetes</taxon>
        <taxon>Micromonosporales</taxon>
        <taxon>Micromonosporaceae</taxon>
        <taxon>Dactylosporangium</taxon>
    </lineage>
</organism>
<evidence type="ECO:0000256" key="5">
    <source>
        <dbReference type="SAM" id="MobiDB-lite"/>
    </source>
</evidence>
<dbReference type="InterPro" id="IPR007348">
    <property type="entry name" value="CopC_dom"/>
</dbReference>
<feature type="chain" id="PRO_5045700755" evidence="7">
    <location>
        <begin position="31"/>
        <end position="211"/>
    </location>
</feature>
<dbReference type="Pfam" id="PF04234">
    <property type="entry name" value="CopC"/>
    <property type="match status" value="1"/>
</dbReference>
<keyword evidence="6" id="KW-1133">Transmembrane helix</keyword>
<dbReference type="PANTHER" id="PTHR34820">
    <property type="entry name" value="INNER MEMBRANE PROTEIN YEBZ"/>
    <property type="match status" value="1"/>
</dbReference>
<dbReference type="RefSeq" id="WP_259859481.1">
    <property type="nucleotide sequence ID" value="NZ_BAAAST010000063.1"/>
</dbReference>
<keyword evidence="6" id="KW-0472">Membrane</keyword>
<evidence type="ECO:0000313" key="9">
    <source>
        <dbReference type="EMBL" id="UWP81712.1"/>
    </source>
</evidence>
<name>A0ABY5VVA7_9ACTN</name>
<reference evidence="9" key="1">
    <citation type="submission" date="2021-04" db="EMBL/GenBank/DDBJ databases">
        <authorList>
            <person name="Hartkoorn R.C."/>
            <person name="Beaudoing E."/>
            <person name="Hot D."/>
        </authorList>
    </citation>
    <scope>NUCLEOTIDE SEQUENCE</scope>
    <source>
        <strain evidence="9">NRRL B-16292</strain>
    </source>
</reference>
<feature type="region of interest" description="Disordered" evidence="5">
    <location>
        <begin position="71"/>
        <end position="90"/>
    </location>
</feature>
<feature type="transmembrane region" description="Helical" evidence="6">
    <location>
        <begin position="181"/>
        <end position="202"/>
    </location>
</feature>
<keyword evidence="3 7" id="KW-0732">Signal</keyword>
<keyword evidence="4" id="KW-0186">Copper</keyword>
<accession>A0ABY5VVA7</accession>
<feature type="region of interest" description="Disordered" evidence="5">
    <location>
        <begin position="125"/>
        <end position="149"/>
    </location>
</feature>
<comment type="subcellular location">
    <subcellularLocation>
        <location evidence="1">Cell envelope</location>
    </subcellularLocation>
</comment>
<protein>
    <submittedName>
        <fullName evidence="9">Copper resistance protein CopC</fullName>
    </submittedName>
</protein>
<gene>
    <name evidence="9" type="ORF">Dfulv_42520</name>
</gene>
<keyword evidence="6" id="KW-0812">Transmembrane</keyword>
<evidence type="ECO:0000259" key="8">
    <source>
        <dbReference type="Pfam" id="PF04234"/>
    </source>
</evidence>
<evidence type="ECO:0000256" key="1">
    <source>
        <dbReference type="ARBA" id="ARBA00004196"/>
    </source>
</evidence>
<dbReference type="Proteomes" id="UP001059617">
    <property type="component" value="Chromosome"/>
</dbReference>
<feature type="compositionally biased region" description="Low complexity" evidence="5">
    <location>
        <begin position="137"/>
        <end position="149"/>
    </location>
</feature>
<sequence length="211" mass="21083">MTARALARLIGATLLATLAGALVLATPASAHTTLRQSDPAANSTVPTLPEVVRLTFTDMLPIVPKVTVRDPDGTEVNSSPISPRGNTVLQPVKSTKTGRFTVTWELTGSDGHKTNGSFSFTVQGAAAPPSAVPSPTAPVVGSGSPSTVPTAAASTAAAASSGVASPSDAARSSTDSGGGSWWVWLVVAVVLLGAVGGGVVFFRRRGGTPSP</sequence>
<keyword evidence="2" id="KW-0479">Metal-binding</keyword>
<feature type="domain" description="CopC" evidence="8">
    <location>
        <begin position="31"/>
        <end position="122"/>
    </location>
</feature>
<evidence type="ECO:0000256" key="2">
    <source>
        <dbReference type="ARBA" id="ARBA00022723"/>
    </source>
</evidence>
<evidence type="ECO:0000256" key="4">
    <source>
        <dbReference type="ARBA" id="ARBA00023008"/>
    </source>
</evidence>
<evidence type="ECO:0000256" key="3">
    <source>
        <dbReference type="ARBA" id="ARBA00022729"/>
    </source>
</evidence>